<organism evidence="1 2">
    <name type="scientific">Anaerovirgula multivorans</name>
    <dbReference type="NCBI Taxonomy" id="312168"/>
    <lineage>
        <taxon>Bacteria</taxon>
        <taxon>Bacillati</taxon>
        <taxon>Bacillota</taxon>
        <taxon>Clostridia</taxon>
        <taxon>Peptostreptococcales</taxon>
        <taxon>Natronincolaceae</taxon>
        <taxon>Anaerovirgula</taxon>
    </lineage>
</organism>
<dbReference type="RefSeq" id="WP_176431513.1">
    <property type="nucleotide sequence ID" value="NZ_FZOJ01000031.1"/>
</dbReference>
<name>A0A239IVU8_9FIRM</name>
<protein>
    <submittedName>
        <fullName evidence="1">Uncharacterized protein</fullName>
    </submittedName>
</protein>
<keyword evidence="2" id="KW-1185">Reference proteome</keyword>
<dbReference type="AlphaFoldDB" id="A0A239IVU8"/>
<evidence type="ECO:0000313" key="1">
    <source>
        <dbReference type="EMBL" id="SNS97751.1"/>
    </source>
</evidence>
<dbReference type="Proteomes" id="UP000198304">
    <property type="component" value="Unassembled WGS sequence"/>
</dbReference>
<sequence length="47" mass="5803">MNIKSEYYQTWEEYKEENPIVSDEGLKADKIQNYEELMYKFIFALFL</sequence>
<reference evidence="1 2" key="1">
    <citation type="submission" date="2017-06" db="EMBL/GenBank/DDBJ databases">
        <authorList>
            <person name="Kim H.J."/>
            <person name="Triplett B.A."/>
        </authorList>
    </citation>
    <scope>NUCLEOTIDE SEQUENCE [LARGE SCALE GENOMIC DNA]</scope>
    <source>
        <strain evidence="1 2">SCA</strain>
    </source>
</reference>
<evidence type="ECO:0000313" key="2">
    <source>
        <dbReference type="Proteomes" id="UP000198304"/>
    </source>
</evidence>
<dbReference type="EMBL" id="FZOJ01000031">
    <property type="protein sequence ID" value="SNS97751.1"/>
    <property type="molecule type" value="Genomic_DNA"/>
</dbReference>
<gene>
    <name evidence="1" type="ORF">SAMN05446037_103119</name>
</gene>
<accession>A0A239IVU8</accession>
<proteinExistence type="predicted"/>